<reference evidence="1" key="1">
    <citation type="submission" date="2022-06" db="EMBL/GenBank/DDBJ databases">
        <title>Amycolatopsis iheyaensis sp. nov., a new species of the genus Amycolatopsis isolated from soil in Iheya island, Japan.</title>
        <authorList>
            <person name="Ngamcharungchit C."/>
            <person name="Kanto H."/>
            <person name="Take A."/>
            <person name="Intra B."/>
            <person name="Matsumoto A."/>
            <person name="Panbangred W."/>
            <person name="Inahashi Y."/>
        </authorList>
    </citation>
    <scope>NUCLEOTIDE SEQUENCE</scope>
    <source>
        <strain evidence="1">OK19-0408</strain>
    </source>
</reference>
<comment type="caution">
    <text evidence="1">The sequence shown here is derived from an EMBL/GenBank/DDBJ whole genome shotgun (WGS) entry which is preliminary data.</text>
</comment>
<sequence length="176" mass="19478">MTTVLDKGPDAGPMLLCDLDETHTYTTWFLALRDMRTVNGRDETTGAGDGNNSWIGLALGMIVLDILSTTNRDEKVGNRFRRLLTEHGIDADDAAFIYKFRCALHHAYGIPKPVTVGNRNLFVTPASGAYAVDTRRSDRVLISVPVFCGRLVERIAYEAVPTWQGSALIDTYVQLD</sequence>
<proteinExistence type="predicted"/>
<name>A0A9X2NIA7_9PSEU</name>
<evidence type="ECO:0000313" key="2">
    <source>
        <dbReference type="Proteomes" id="UP001144096"/>
    </source>
</evidence>
<dbReference type="AlphaFoldDB" id="A0A9X2NIA7"/>
<dbReference type="Proteomes" id="UP001144096">
    <property type="component" value="Unassembled WGS sequence"/>
</dbReference>
<dbReference type="EMBL" id="JAMXQV010000024">
    <property type="protein sequence ID" value="MCR6488368.1"/>
    <property type="molecule type" value="Genomic_DNA"/>
</dbReference>
<evidence type="ECO:0000313" key="1">
    <source>
        <dbReference type="EMBL" id="MCR6488368.1"/>
    </source>
</evidence>
<accession>A0A9X2NIA7</accession>
<gene>
    <name evidence="1" type="ORF">M8542_36615</name>
</gene>
<organism evidence="1 2">
    <name type="scientific">Amycolatopsis iheyensis</name>
    <dbReference type="NCBI Taxonomy" id="2945988"/>
    <lineage>
        <taxon>Bacteria</taxon>
        <taxon>Bacillati</taxon>
        <taxon>Actinomycetota</taxon>
        <taxon>Actinomycetes</taxon>
        <taxon>Pseudonocardiales</taxon>
        <taxon>Pseudonocardiaceae</taxon>
        <taxon>Amycolatopsis</taxon>
    </lineage>
</organism>
<protein>
    <submittedName>
        <fullName evidence="1">Uncharacterized protein</fullName>
    </submittedName>
</protein>
<dbReference type="RefSeq" id="WP_257924927.1">
    <property type="nucleotide sequence ID" value="NZ_JAMXQV010000024.1"/>
</dbReference>
<keyword evidence="2" id="KW-1185">Reference proteome</keyword>